<evidence type="ECO:0000256" key="6">
    <source>
        <dbReference type="ARBA" id="ARBA00023034"/>
    </source>
</evidence>
<evidence type="ECO:0000256" key="8">
    <source>
        <dbReference type="ARBA" id="ARBA00031345"/>
    </source>
</evidence>
<keyword evidence="4" id="KW-0813">Transport</keyword>
<keyword evidence="9" id="KW-0175">Coiled coil</keyword>
<keyword evidence="7" id="KW-0472">Membrane</keyword>
<dbReference type="InterPro" id="IPR019335">
    <property type="entry name" value="COG7"/>
</dbReference>
<reference evidence="10" key="1">
    <citation type="journal article" date="2013" name="Genome Biol. Evol.">
        <title>Punctuated emergences of genetic and phenotypic innovations in eumetazoan, bilaterian, euteleostome, and hominidae ancestors.</title>
        <authorList>
            <person name="Wenger Y."/>
            <person name="Galliot B."/>
        </authorList>
    </citation>
    <scope>NUCLEOTIDE SEQUENCE</scope>
    <source>
        <tissue evidence="10">Whole animals</tissue>
    </source>
</reference>
<evidence type="ECO:0000256" key="2">
    <source>
        <dbReference type="ARBA" id="ARBA00005831"/>
    </source>
</evidence>
<dbReference type="EMBL" id="HAAD01004222">
    <property type="protein sequence ID" value="CDG70454.1"/>
    <property type="molecule type" value="mRNA"/>
</dbReference>
<feature type="coiled-coil region" evidence="9">
    <location>
        <begin position="68"/>
        <end position="95"/>
    </location>
</feature>
<dbReference type="GO" id="GO:0007030">
    <property type="term" value="P:Golgi organization"/>
    <property type="evidence" value="ECO:0007669"/>
    <property type="project" value="TreeGrafter"/>
</dbReference>
<dbReference type="GO" id="GO:0017119">
    <property type="term" value="C:Golgi transport complex"/>
    <property type="evidence" value="ECO:0007669"/>
    <property type="project" value="InterPro"/>
</dbReference>
<dbReference type="GO" id="GO:0000139">
    <property type="term" value="C:Golgi membrane"/>
    <property type="evidence" value="ECO:0007669"/>
    <property type="project" value="UniProtKB-SubCell"/>
</dbReference>
<dbReference type="OMA" id="LKYYHNC"/>
<comment type="similarity">
    <text evidence="2">Belongs to the COG7 family.</text>
</comment>
<evidence type="ECO:0000256" key="5">
    <source>
        <dbReference type="ARBA" id="ARBA00022927"/>
    </source>
</evidence>
<dbReference type="GO" id="GO:0006890">
    <property type="term" value="P:retrograde vesicle-mediated transport, Golgi to endoplasmic reticulum"/>
    <property type="evidence" value="ECO:0007669"/>
    <property type="project" value="TreeGrafter"/>
</dbReference>
<sequence length="725" mass="82221">MDFSKFSDESFDVKEWINNALQIKSTLADNQVSSLVMKLQLCIQEVNKSLEETSRVALNNIPRVLREVENVKTEASVLKNQMAVLKDDIRLIEENTSQSMKELMLIDGVKNRMQSTSLALQEADNWSKSSLKVTEAALVGDVEQVAQRLISMQKSLQHLKDSPDFANYVEVLESHKNKLEAMLSPKLVHIFNNHNLEDAKYYVGIFEQLNRLSHLQTYYNNCHKTSILNAWISLRDEKKPLASWLAKFYEHLLSLWHQEVSWCSKVFPQPLQILSSLLAQSLSNLQPSLDICIQENVNEAVNPLQLLLEIKTVTARFEKSLRMAVLSAQNSNDDVSILSVIDLVNAPFSNFLLRYSSLQQDYLIKNIEQLKMTVKDLSDIPEVIADSTNLVFKYAQEASQACWQFTHGYGVCGLHEALQIFLSAYFELIDNTLSKFNQLAFGLPAECVWSNFQYSFKVIEVCGTLMTKFEAYRCGLCEEITKHVLEITQGSVSDDNYLIKARPAEWDFIMELKDQILSRGKDAILSASCSHVLRLNKRAHSLAFDLIFYQFKCLLDGVSSMEVWRTEEKEAAGGDLPKFSLSPQSYITQIGDSLLTLPQQLEGYFNEQNVSLIVSLKVGRLPFQETEGAHLDHCWLESLARSASANYVEAIIKIPYLTAYGTRQLLADIDYYLKILGALEVNVNEKLLTIQKLMIADPSSFNEVAAETGADESLIKYISTLRKIC</sequence>
<name>T2MEC0_HYDVU</name>
<dbReference type="KEGG" id="hmg:100198688"/>
<evidence type="ECO:0000256" key="1">
    <source>
        <dbReference type="ARBA" id="ARBA00004395"/>
    </source>
</evidence>
<dbReference type="PANTHER" id="PTHR21443">
    <property type="entry name" value="CONSERVED OLIGOMERIC GOLGI COMPLEX COMPONENT 7"/>
    <property type="match status" value="1"/>
</dbReference>
<evidence type="ECO:0000256" key="4">
    <source>
        <dbReference type="ARBA" id="ARBA00022448"/>
    </source>
</evidence>
<dbReference type="OrthoDB" id="245173at2759"/>
<dbReference type="PANTHER" id="PTHR21443:SF0">
    <property type="entry name" value="CONSERVED OLIGOMERIC GOLGI COMPLEX SUBUNIT 7"/>
    <property type="match status" value="1"/>
</dbReference>
<evidence type="ECO:0000256" key="7">
    <source>
        <dbReference type="ARBA" id="ARBA00023136"/>
    </source>
</evidence>
<protein>
    <recommendedName>
        <fullName evidence="3">Conserved oligomeric Golgi complex subunit 7</fullName>
    </recommendedName>
    <alternativeName>
        <fullName evidence="8">Component of oligomeric Golgi complex 7</fullName>
    </alternativeName>
</protein>
<proteinExistence type="evidence at transcript level"/>
<comment type="subcellular location">
    <subcellularLocation>
        <location evidence="1">Golgi apparatus membrane</location>
        <topology evidence="1">Peripheral membrane protein</topology>
    </subcellularLocation>
</comment>
<dbReference type="AlphaFoldDB" id="T2MEC0"/>
<organism evidence="10">
    <name type="scientific">Hydra vulgaris</name>
    <name type="common">Hydra</name>
    <name type="synonym">Hydra attenuata</name>
    <dbReference type="NCBI Taxonomy" id="6087"/>
    <lineage>
        <taxon>Eukaryota</taxon>
        <taxon>Metazoa</taxon>
        <taxon>Cnidaria</taxon>
        <taxon>Hydrozoa</taxon>
        <taxon>Hydroidolina</taxon>
        <taxon>Anthoathecata</taxon>
        <taxon>Aplanulata</taxon>
        <taxon>Hydridae</taxon>
        <taxon>Hydra</taxon>
    </lineage>
</organism>
<evidence type="ECO:0000256" key="3">
    <source>
        <dbReference type="ARBA" id="ARBA00020984"/>
    </source>
</evidence>
<keyword evidence="5" id="KW-0653">Protein transport</keyword>
<keyword evidence="6" id="KW-0333">Golgi apparatus</keyword>
<evidence type="ECO:0000256" key="9">
    <source>
        <dbReference type="SAM" id="Coils"/>
    </source>
</evidence>
<dbReference type="GeneID" id="100198688"/>
<dbReference type="Pfam" id="PF10191">
    <property type="entry name" value="COG7"/>
    <property type="match status" value="1"/>
</dbReference>
<evidence type="ECO:0000313" key="10">
    <source>
        <dbReference type="EMBL" id="CDG70454.1"/>
    </source>
</evidence>
<accession>T2MEC0</accession>
<gene>
    <name evidence="10" type="primary">COG7</name>
</gene>
<dbReference type="GO" id="GO:0006886">
    <property type="term" value="P:intracellular protein transport"/>
    <property type="evidence" value="ECO:0007669"/>
    <property type="project" value="InterPro"/>
</dbReference>